<dbReference type="Proteomes" id="UP000251670">
    <property type="component" value="Unassembled WGS sequence"/>
</dbReference>
<name>A0A2X2XM26_CHRJE</name>
<organism evidence="2 4">
    <name type="scientific">Chryseobacterium jejuense</name>
    <dbReference type="NCBI Taxonomy" id="445960"/>
    <lineage>
        <taxon>Bacteria</taxon>
        <taxon>Pseudomonadati</taxon>
        <taxon>Bacteroidota</taxon>
        <taxon>Flavobacteriia</taxon>
        <taxon>Flavobacteriales</taxon>
        <taxon>Weeksellaceae</taxon>
        <taxon>Chryseobacterium group</taxon>
        <taxon>Chryseobacterium</taxon>
    </lineage>
</organism>
<evidence type="ECO:0000313" key="3">
    <source>
        <dbReference type="Proteomes" id="UP000199426"/>
    </source>
</evidence>
<dbReference type="Proteomes" id="UP000199426">
    <property type="component" value="Unassembled WGS sequence"/>
</dbReference>
<reference evidence="2 4" key="2">
    <citation type="submission" date="2018-06" db="EMBL/GenBank/DDBJ databases">
        <authorList>
            <consortium name="Pathogen Informatics"/>
            <person name="Doyle S."/>
        </authorList>
    </citation>
    <scope>NUCLEOTIDE SEQUENCE [LARGE SCALE GENOMIC DNA]</scope>
    <source>
        <strain evidence="2 4">NCTC13492</strain>
    </source>
</reference>
<dbReference type="STRING" id="445960.SAMN05421542_0939"/>
<dbReference type="EMBL" id="FNEG01000001">
    <property type="protein sequence ID" value="SDI35387.1"/>
    <property type="molecule type" value="Genomic_DNA"/>
</dbReference>
<proteinExistence type="predicted"/>
<sequence>MIILKDKQHKIIYKPVKSARSERTIQLADYPDDADFVFLL</sequence>
<accession>A0A2X2XM26</accession>
<dbReference type="AlphaFoldDB" id="A0A2X2XM26"/>
<evidence type="ECO:0000313" key="4">
    <source>
        <dbReference type="Proteomes" id="UP000251670"/>
    </source>
</evidence>
<reference evidence="1 3" key="1">
    <citation type="submission" date="2016-10" db="EMBL/GenBank/DDBJ databases">
        <authorList>
            <person name="Varghese N."/>
            <person name="Submissions S."/>
        </authorList>
    </citation>
    <scope>NUCLEOTIDE SEQUENCE [LARGE SCALE GENOMIC DNA]</scope>
    <source>
        <strain evidence="1 3">DSM 19299</strain>
    </source>
</reference>
<dbReference type="EMBL" id="UAWB01000002">
    <property type="protein sequence ID" value="SQB26799.1"/>
    <property type="molecule type" value="Genomic_DNA"/>
</dbReference>
<evidence type="ECO:0000313" key="1">
    <source>
        <dbReference type="EMBL" id="SDI35387.1"/>
    </source>
</evidence>
<evidence type="ECO:0000313" key="2">
    <source>
        <dbReference type="EMBL" id="SQB26799.1"/>
    </source>
</evidence>
<gene>
    <name evidence="2" type="ORF">NCTC13492_00477</name>
    <name evidence="1" type="ORF">SAMN05421542_0939</name>
</gene>
<keyword evidence="3" id="KW-1185">Reference proteome</keyword>
<protein>
    <submittedName>
        <fullName evidence="2">Uncharacterized protein</fullName>
    </submittedName>
</protein>